<organism evidence="1 2">
    <name type="scientific">Aspergillus kawachii</name>
    <name type="common">White koji mold</name>
    <name type="synonym">Aspergillus awamori var. kawachi</name>
    <dbReference type="NCBI Taxonomy" id="1069201"/>
    <lineage>
        <taxon>Eukaryota</taxon>
        <taxon>Fungi</taxon>
        <taxon>Dikarya</taxon>
        <taxon>Ascomycota</taxon>
        <taxon>Pezizomycotina</taxon>
        <taxon>Eurotiomycetes</taxon>
        <taxon>Eurotiomycetidae</taxon>
        <taxon>Eurotiales</taxon>
        <taxon>Aspergillaceae</taxon>
        <taxon>Aspergillus</taxon>
        <taxon>Aspergillus subgen. Circumdati</taxon>
    </lineage>
</organism>
<sequence length="107" mass="12142">MPRIYVAHGRFEVQFNTKTRTVPCMRACYLPACYHGWLRHFGPNSTYEARNKITQAVAVYPDPSPRFRISGDMQLATRNVELIGVFAWMSQVDCGPTVGVISPLHEL</sequence>
<name>A0A146F4Q8_ASPKA</name>
<gene>
    <name evidence="1" type="ORF">RIB2604_00801850</name>
</gene>
<proteinExistence type="predicted"/>
<evidence type="ECO:0000313" key="2">
    <source>
        <dbReference type="Proteomes" id="UP000075230"/>
    </source>
</evidence>
<protein>
    <submittedName>
        <fullName evidence="1">Proline-specific permease</fullName>
    </submittedName>
</protein>
<accession>A0A146F4Q8</accession>
<comment type="caution">
    <text evidence="1">The sequence shown here is derived from an EMBL/GenBank/DDBJ whole genome shotgun (WGS) entry which is preliminary data.</text>
</comment>
<evidence type="ECO:0000313" key="1">
    <source>
        <dbReference type="EMBL" id="GAT20713.1"/>
    </source>
</evidence>
<dbReference type="EMBL" id="BCWF01000008">
    <property type="protein sequence ID" value="GAT20713.1"/>
    <property type="molecule type" value="Genomic_DNA"/>
</dbReference>
<reference evidence="2" key="2">
    <citation type="submission" date="2016-02" db="EMBL/GenBank/DDBJ databases">
        <title>Genome sequencing of Aspergillus luchuensis NBRC 4314.</title>
        <authorList>
            <person name="Yamada O."/>
        </authorList>
    </citation>
    <scope>NUCLEOTIDE SEQUENCE [LARGE SCALE GENOMIC DNA]</scope>
    <source>
        <strain evidence="2">RIB 2604</strain>
    </source>
</reference>
<dbReference type="Proteomes" id="UP000075230">
    <property type="component" value="Unassembled WGS sequence"/>
</dbReference>
<dbReference type="AlphaFoldDB" id="A0A146F4Q8"/>
<reference evidence="1 2" key="1">
    <citation type="journal article" date="2016" name="DNA Res.">
        <title>Genome sequence of Aspergillus luchuensis NBRC 4314.</title>
        <authorList>
            <person name="Yamada O."/>
            <person name="Machida M."/>
            <person name="Hosoyama A."/>
            <person name="Goto M."/>
            <person name="Takahashi T."/>
            <person name="Futagami T."/>
            <person name="Yamagata Y."/>
            <person name="Takeuchi M."/>
            <person name="Kobayashi T."/>
            <person name="Koike H."/>
            <person name="Abe K."/>
            <person name="Asai K."/>
            <person name="Arita M."/>
            <person name="Fujita N."/>
            <person name="Fukuda K."/>
            <person name="Higa K."/>
            <person name="Horikawa H."/>
            <person name="Ishikawa T."/>
            <person name="Jinno K."/>
            <person name="Kato Y."/>
            <person name="Kirimura K."/>
            <person name="Mizutani O."/>
            <person name="Nakasone K."/>
            <person name="Sano M."/>
            <person name="Shiraishi Y."/>
            <person name="Tsukahara M."/>
            <person name="Gomi K."/>
        </authorList>
    </citation>
    <scope>NUCLEOTIDE SEQUENCE [LARGE SCALE GENOMIC DNA]</scope>
    <source>
        <strain evidence="1 2">RIB 2604</strain>
    </source>
</reference>